<evidence type="ECO:0008006" key="3">
    <source>
        <dbReference type="Google" id="ProtNLM"/>
    </source>
</evidence>
<dbReference type="Proteomes" id="UP000597989">
    <property type="component" value="Unassembled WGS sequence"/>
</dbReference>
<dbReference type="EMBL" id="BMMT01000001">
    <property type="protein sequence ID" value="GGI68972.1"/>
    <property type="molecule type" value="Genomic_DNA"/>
</dbReference>
<dbReference type="InterPro" id="IPR025680">
    <property type="entry name" value="DddI"/>
</dbReference>
<comment type="caution">
    <text evidence="1">The sequence shown here is derived from an EMBL/GenBank/DDBJ whole genome shotgun (WGS) entry which is preliminary data.</text>
</comment>
<evidence type="ECO:0000313" key="1">
    <source>
        <dbReference type="EMBL" id="GGI68972.1"/>
    </source>
</evidence>
<organism evidence="1 2">
    <name type="scientific">Saccharopolyspora thermophila</name>
    <dbReference type="NCBI Taxonomy" id="89367"/>
    <lineage>
        <taxon>Bacteria</taxon>
        <taxon>Bacillati</taxon>
        <taxon>Actinomycetota</taxon>
        <taxon>Actinomycetes</taxon>
        <taxon>Pseudonocardiales</taxon>
        <taxon>Pseudonocardiaceae</taxon>
        <taxon>Saccharopolyspora</taxon>
    </lineage>
</organism>
<name>A0A917N625_9PSEU</name>
<gene>
    <name evidence="1" type="ORF">GCM10011581_02490</name>
</gene>
<proteinExistence type="predicted"/>
<reference evidence="1 2" key="1">
    <citation type="journal article" date="2014" name="Int. J. Syst. Evol. Microbiol.">
        <title>Complete genome sequence of Corynebacterium casei LMG S-19264T (=DSM 44701T), isolated from a smear-ripened cheese.</title>
        <authorList>
            <consortium name="US DOE Joint Genome Institute (JGI-PGF)"/>
            <person name="Walter F."/>
            <person name="Albersmeier A."/>
            <person name="Kalinowski J."/>
            <person name="Ruckert C."/>
        </authorList>
    </citation>
    <scope>NUCLEOTIDE SEQUENCE [LARGE SCALE GENOMIC DNA]</scope>
    <source>
        <strain evidence="1 2">CGMCC 4.7206</strain>
    </source>
</reference>
<dbReference type="Pfam" id="PF14430">
    <property type="entry name" value="Imm1"/>
    <property type="match status" value="1"/>
</dbReference>
<accession>A0A917N625</accession>
<sequence length="179" mass="20168">MNTRLACAPQGTIHAYYCAMVMLGRSRLLDHRVRRSAKFVPRRWGSRPVLAVGDRTLCSRTIIEDPPRSVCEVYLWDRPCRSFRDPDGPAFSDSGRLRVSTNPAIGWGALNYQGPDANLSDSYNPDASEHSLVLPLDTDGIDFPRLASLPLDQVREAVAQYCRTGLRPTCVQWQLGEWY</sequence>
<protein>
    <recommendedName>
        <fullName evidence="3">Immunity protein Imm1</fullName>
    </recommendedName>
</protein>
<dbReference type="AlphaFoldDB" id="A0A917N625"/>
<evidence type="ECO:0000313" key="2">
    <source>
        <dbReference type="Proteomes" id="UP000597989"/>
    </source>
</evidence>